<keyword evidence="3" id="KW-1185">Reference proteome</keyword>
<evidence type="ECO:0000256" key="1">
    <source>
        <dbReference type="SAM" id="MobiDB-lite"/>
    </source>
</evidence>
<evidence type="ECO:0000313" key="3">
    <source>
        <dbReference type="Proteomes" id="UP000230233"/>
    </source>
</evidence>
<dbReference type="AlphaFoldDB" id="A0A2G5SF24"/>
<accession>A0A2G5SF24</accession>
<dbReference type="EMBL" id="PDUG01000012">
    <property type="protein sequence ID" value="PIC13552.1"/>
    <property type="molecule type" value="Genomic_DNA"/>
</dbReference>
<dbReference type="Proteomes" id="UP000230233">
    <property type="component" value="Unassembled WGS sequence"/>
</dbReference>
<feature type="compositionally biased region" description="Basic and acidic residues" evidence="1">
    <location>
        <begin position="72"/>
        <end position="81"/>
    </location>
</feature>
<comment type="caution">
    <text evidence="2">The sequence shown here is derived from an EMBL/GenBank/DDBJ whole genome shotgun (WGS) entry which is preliminary data.</text>
</comment>
<evidence type="ECO:0000313" key="2">
    <source>
        <dbReference type="EMBL" id="PIC13552.1"/>
    </source>
</evidence>
<gene>
    <name evidence="2" type="ORF">B9Z55_027665</name>
</gene>
<feature type="region of interest" description="Disordered" evidence="1">
    <location>
        <begin position="14"/>
        <end position="107"/>
    </location>
</feature>
<sequence>MFICEFFRYQYPGLPSLPKAKMQSESTRHQHKSDRRLWIPTSKSPSVRANLDANEANQSSSSDGDDFLQSRQFDRRRREPSELSSARRPRPPNPMRENGEEEESSEM</sequence>
<reference evidence="3" key="1">
    <citation type="submission" date="2017-10" db="EMBL/GenBank/DDBJ databases">
        <title>Rapid genome shrinkage in a self-fertile nematode reveals novel sperm competition proteins.</title>
        <authorList>
            <person name="Yin D."/>
            <person name="Schwarz E.M."/>
            <person name="Thomas C.G."/>
            <person name="Felde R.L."/>
            <person name="Korf I.F."/>
            <person name="Cutter A.D."/>
            <person name="Schartner C.M."/>
            <person name="Ralston E.J."/>
            <person name="Meyer B.J."/>
            <person name="Haag E.S."/>
        </authorList>
    </citation>
    <scope>NUCLEOTIDE SEQUENCE [LARGE SCALE GENOMIC DNA]</scope>
    <source>
        <strain evidence="3">JU1422</strain>
    </source>
</reference>
<organism evidence="2 3">
    <name type="scientific">Caenorhabditis nigoni</name>
    <dbReference type="NCBI Taxonomy" id="1611254"/>
    <lineage>
        <taxon>Eukaryota</taxon>
        <taxon>Metazoa</taxon>
        <taxon>Ecdysozoa</taxon>
        <taxon>Nematoda</taxon>
        <taxon>Chromadorea</taxon>
        <taxon>Rhabditida</taxon>
        <taxon>Rhabditina</taxon>
        <taxon>Rhabditomorpha</taxon>
        <taxon>Rhabditoidea</taxon>
        <taxon>Rhabditidae</taxon>
        <taxon>Peloderinae</taxon>
        <taxon>Caenorhabditis</taxon>
    </lineage>
</organism>
<name>A0A2G5SF24_9PELO</name>
<proteinExistence type="predicted"/>
<protein>
    <submittedName>
        <fullName evidence="2">Uncharacterized protein</fullName>
    </submittedName>
</protein>